<dbReference type="SMART" id="SM00028">
    <property type="entry name" value="TPR"/>
    <property type="match status" value="8"/>
</dbReference>
<feature type="repeat" description="TPR" evidence="3">
    <location>
        <begin position="498"/>
        <end position="531"/>
    </location>
</feature>
<protein>
    <submittedName>
        <fullName evidence="5">Tetratricopeptide repeat protein</fullName>
    </submittedName>
</protein>
<dbReference type="InterPro" id="IPR051012">
    <property type="entry name" value="CellSynth/LPSAsmb/PSIAsmb"/>
</dbReference>
<proteinExistence type="predicted"/>
<dbReference type="Proteomes" id="UP001575181">
    <property type="component" value="Unassembled WGS sequence"/>
</dbReference>
<feature type="repeat" description="TPR" evidence="3">
    <location>
        <begin position="196"/>
        <end position="229"/>
    </location>
</feature>
<comment type="caution">
    <text evidence="5">The sequence shown here is derived from an EMBL/GenBank/DDBJ whole genome shotgun (WGS) entry which is preliminary data.</text>
</comment>
<evidence type="ECO:0000256" key="1">
    <source>
        <dbReference type="ARBA" id="ARBA00022737"/>
    </source>
</evidence>
<dbReference type="PROSITE" id="PS51257">
    <property type="entry name" value="PROKAR_LIPOPROTEIN"/>
    <property type="match status" value="1"/>
</dbReference>
<gene>
    <name evidence="5" type="ORF">ACERLL_00870</name>
</gene>
<dbReference type="SUPFAM" id="SSF48452">
    <property type="entry name" value="TPR-like"/>
    <property type="match status" value="2"/>
</dbReference>
<evidence type="ECO:0000313" key="5">
    <source>
        <dbReference type="EMBL" id="MFA9459377.1"/>
    </source>
</evidence>
<feature type="repeat" description="TPR" evidence="3">
    <location>
        <begin position="294"/>
        <end position="327"/>
    </location>
</feature>
<keyword evidence="6" id="KW-1185">Reference proteome</keyword>
<dbReference type="Pfam" id="PF14559">
    <property type="entry name" value="TPR_19"/>
    <property type="match status" value="1"/>
</dbReference>
<feature type="region of interest" description="Disordered" evidence="4">
    <location>
        <begin position="32"/>
        <end position="54"/>
    </location>
</feature>
<organism evidence="5 6">
    <name type="scientific">Thiohalorhabdus methylotrophus</name>
    <dbReference type="NCBI Taxonomy" id="3242694"/>
    <lineage>
        <taxon>Bacteria</taxon>
        <taxon>Pseudomonadati</taxon>
        <taxon>Pseudomonadota</taxon>
        <taxon>Gammaproteobacteria</taxon>
        <taxon>Thiohalorhabdales</taxon>
        <taxon>Thiohalorhabdaceae</taxon>
        <taxon>Thiohalorhabdus</taxon>
    </lineage>
</organism>
<dbReference type="InterPro" id="IPR019734">
    <property type="entry name" value="TPR_rpt"/>
</dbReference>
<dbReference type="Pfam" id="PF13432">
    <property type="entry name" value="TPR_16"/>
    <property type="match status" value="3"/>
</dbReference>
<dbReference type="Pfam" id="PF13429">
    <property type="entry name" value="TPR_15"/>
    <property type="match status" value="1"/>
</dbReference>
<evidence type="ECO:0000256" key="4">
    <source>
        <dbReference type="SAM" id="MobiDB-lite"/>
    </source>
</evidence>
<dbReference type="Pfam" id="PF13174">
    <property type="entry name" value="TPR_6"/>
    <property type="match status" value="1"/>
</dbReference>
<dbReference type="PANTHER" id="PTHR45586:SF1">
    <property type="entry name" value="LIPOPOLYSACCHARIDE ASSEMBLY PROTEIN B"/>
    <property type="match status" value="1"/>
</dbReference>
<evidence type="ECO:0000256" key="2">
    <source>
        <dbReference type="ARBA" id="ARBA00022803"/>
    </source>
</evidence>
<feature type="repeat" description="TPR" evidence="3">
    <location>
        <begin position="532"/>
        <end position="565"/>
    </location>
</feature>
<reference evidence="5 6" key="1">
    <citation type="submission" date="2024-08" db="EMBL/GenBank/DDBJ databases">
        <title>Whole-genome sequencing of halo(alkali)philic microorganisms from hypersaline lakes.</title>
        <authorList>
            <person name="Sorokin D.Y."/>
            <person name="Merkel A.Y."/>
            <person name="Messina E."/>
            <person name="Yakimov M."/>
        </authorList>
    </citation>
    <scope>NUCLEOTIDE SEQUENCE [LARGE SCALE GENOMIC DNA]</scope>
    <source>
        <strain evidence="5 6">Cl-TMA</strain>
    </source>
</reference>
<keyword evidence="2 3" id="KW-0802">TPR repeat</keyword>
<evidence type="ECO:0000256" key="3">
    <source>
        <dbReference type="PROSITE-ProRule" id="PRU00339"/>
    </source>
</evidence>
<dbReference type="InterPro" id="IPR011990">
    <property type="entry name" value="TPR-like_helical_dom_sf"/>
</dbReference>
<dbReference type="RefSeq" id="WP_373654166.1">
    <property type="nucleotide sequence ID" value="NZ_JBGUAW010000001.1"/>
</dbReference>
<name>A0ABV4TPY8_9GAMM</name>
<dbReference type="Gene3D" id="1.25.40.10">
    <property type="entry name" value="Tetratricopeptide repeat domain"/>
    <property type="match status" value="3"/>
</dbReference>
<accession>A0ABV4TPY8</accession>
<dbReference type="PANTHER" id="PTHR45586">
    <property type="entry name" value="TPR REPEAT-CONTAINING PROTEIN PA4667"/>
    <property type="match status" value="1"/>
</dbReference>
<keyword evidence="1" id="KW-0677">Repeat</keyword>
<dbReference type="EMBL" id="JBGUAW010000001">
    <property type="protein sequence ID" value="MFA9459377.1"/>
    <property type="molecule type" value="Genomic_DNA"/>
</dbReference>
<dbReference type="PROSITE" id="PS50005">
    <property type="entry name" value="TPR"/>
    <property type="match status" value="4"/>
</dbReference>
<sequence length="581" mass="64136">MIDTRVIARFPFGRPLLVGALTGILAACQTAPSSPPSAESAGSGGEVAPLHGPEGDRFQRGLYAYLTAEMARREGAMGTASNWYARAAQVTGRTDLYGRSVEAALHARVGEKAVTYATEWRQVAPDRPEPLFALAQARLLAGQPEKAVAALDALVNAFPRADGLYLEAGERLAQSGGISSAVQVLRQTAKQNPDNAAAQLAYGHILARLEQRGEAATFLQRALEMRPDWEAAAVELARTYEVQKGVEVLRRFIADHPGAEQARLRYGQGLLAIGRPGEAEAVFKGLAAGSPEDPAVQMGLGLARFQQEEWQKAHSALRRVVELDPGNNEALFYLGRVAGALENFQTAANYFSRVSGGQYLEQARMQEAVAAVKLGDLQRALQLVRQMRSFHPEEPEYYRLEARVLFEMDQFKAAEQVATQGLQQDPGNTDLLYTRALIREQLGDYAGMEADIRQVIEQDPDEAQAYNFLGYSLADRGVRLRESLELLRKANELEPEQAYILDSLGWAYFRLGRLEKAESYLRRALARSAEDAEILSHLGEVLEAQGQAEKAREVWRRALNRAEQDSALARELRRRLHQEGQ</sequence>
<evidence type="ECO:0000313" key="6">
    <source>
        <dbReference type="Proteomes" id="UP001575181"/>
    </source>
</evidence>